<evidence type="ECO:0000259" key="3">
    <source>
        <dbReference type="Pfam" id="PF22725"/>
    </source>
</evidence>
<feature type="compositionally biased region" description="Basic and acidic residues" evidence="1">
    <location>
        <begin position="374"/>
        <end position="385"/>
    </location>
</feature>
<dbReference type="EMBL" id="BMAQ01000006">
    <property type="protein sequence ID" value="GFR37611.1"/>
    <property type="molecule type" value="Genomic_DNA"/>
</dbReference>
<dbReference type="SUPFAM" id="SSF55347">
    <property type="entry name" value="Glyceraldehyde-3-phosphate dehydrogenase-like, C-terminal domain"/>
    <property type="match status" value="1"/>
</dbReference>
<feature type="domain" description="Gfo/Idh/MocA-like oxidoreductase N-terminal" evidence="2">
    <location>
        <begin position="2"/>
        <end position="121"/>
    </location>
</feature>
<evidence type="ECO:0000256" key="1">
    <source>
        <dbReference type="SAM" id="MobiDB-lite"/>
    </source>
</evidence>
<dbReference type="InterPro" id="IPR000683">
    <property type="entry name" value="Gfo/Idh/MocA-like_OxRdtase_N"/>
</dbReference>
<reference evidence="4" key="2">
    <citation type="journal article" date="2021" name="Data Brief">
        <title>Draft genome sequence data of the facultative, thermophilic, xylanolytic bacterium Paenibacillus sp. strain DA-C8.</title>
        <authorList>
            <person name="Chhe C."/>
            <person name="Uke A."/>
            <person name="Baramee S."/>
            <person name="Ungkulpasvich U."/>
            <person name="Tachaapaikoon C."/>
            <person name="Pason P."/>
            <person name="Waeonukul R."/>
            <person name="Ratanakhanokchai K."/>
            <person name="Kosugi A."/>
        </authorList>
    </citation>
    <scope>NUCLEOTIDE SEQUENCE</scope>
    <source>
        <strain evidence="4">DA-C8</strain>
    </source>
</reference>
<sequence>MLKVAVIGAGIISCAHVEGYLRFPDRCKIVAVCDIFEQEAKRLIAQYKLKDAISCVDYKALIDMDIDLVSICTPTYTHAAIAAEMLRSGKHVLVEEPMAASLEECDAMITAAEESGKILSVVAQHRFRTPIMRLKSVLNSGMIGKVVHAQVDSLWWRGYCYYELWWRGAWEKEGGGSTLTHSSHHIDLLLWMMGKPLDVQAVMANTAHDNAEVEDLSITILRFPNGSLGQLTSSLVHHGEAQRMIFQGTEACIAEPWQVSATISKPNGLPERHPELEQRLNAYYESLPSLPYELHTGQIDDVLRAIEQGTRVLVDGESGKATMQLITAVYKSASLGTRVTLPLSADDPFYTRKGLLSNVLQFHRKQHTQPVPERSMKAKERSKTS</sequence>
<name>A0A916VFN5_9BACL</name>
<protein>
    <submittedName>
        <fullName evidence="4">Oxidoreductase</fullName>
    </submittedName>
</protein>
<organism evidence="4 5">
    <name type="scientific">Insulibacter thermoxylanivorax</name>
    <dbReference type="NCBI Taxonomy" id="2749268"/>
    <lineage>
        <taxon>Bacteria</taxon>
        <taxon>Bacillati</taxon>
        <taxon>Bacillota</taxon>
        <taxon>Bacilli</taxon>
        <taxon>Bacillales</taxon>
        <taxon>Paenibacillaceae</taxon>
        <taxon>Insulibacter</taxon>
    </lineage>
</organism>
<gene>
    <name evidence="4" type="ORF">PRECH8_09070</name>
</gene>
<dbReference type="AlphaFoldDB" id="A0A916VFN5"/>
<evidence type="ECO:0000259" key="2">
    <source>
        <dbReference type="Pfam" id="PF01408"/>
    </source>
</evidence>
<dbReference type="Gene3D" id="3.30.360.10">
    <property type="entry name" value="Dihydrodipicolinate Reductase, domain 2"/>
    <property type="match status" value="1"/>
</dbReference>
<dbReference type="SUPFAM" id="SSF51735">
    <property type="entry name" value="NAD(P)-binding Rossmann-fold domains"/>
    <property type="match status" value="1"/>
</dbReference>
<evidence type="ECO:0000313" key="5">
    <source>
        <dbReference type="Proteomes" id="UP000654993"/>
    </source>
</evidence>
<comment type="caution">
    <text evidence="4">The sequence shown here is derived from an EMBL/GenBank/DDBJ whole genome shotgun (WGS) entry which is preliminary data.</text>
</comment>
<dbReference type="Proteomes" id="UP000654993">
    <property type="component" value="Unassembled WGS sequence"/>
</dbReference>
<accession>A0A916VFN5</accession>
<dbReference type="RefSeq" id="WP_200965899.1">
    <property type="nucleotide sequence ID" value="NZ_BMAQ01000006.1"/>
</dbReference>
<dbReference type="InterPro" id="IPR055170">
    <property type="entry name" value="GFO_IDH_MocA-like_dom"/>
</dbReference>
<feature type="region of interest" description="Disordered" evidence="1">
    <location>
        <begin position="363"/>
        <end position="385"/>
    </location>
</feature>
<feature type="domain" description="GFO/IDH/MocA-like oxidoreductase" evidence="3">
    <location>
        <begin position="132"/>
        <end position="253"/>
    </location>
</feature>
<dbReference type="PANTHER" id="PTHR43249:SF1">
    <property type="entry name" value="D-GLUCOSIDE 3-DEHYDROGENASE"/>
    <property type="match status" value="1"/>
</dbReference>
<evidence type="ECO:0000313" key="4">
    <source>
        <dbReference type="EMBL" id="GFR37611.1"/>
    </source>
</evidence>
<dbReference type="InterPro" id="IPR052515">
    <property type="entry name" value="Gfo/Idh/MocA_Oxidoreductase"/>
</dbReference>
<reference evidence="4" key="1">
    <citation type="submission" date="2020-08" db="EMBL/GenBank/DDBJ databases">
        <authorList>
            <person name="Uke A."/>
            <person name="Chhe C."/>
            <person name="Baramee S."/>
            <person name="Kosugi A."/>
        </authorList>
    </citation>
    <scope>NUCLEOTIDE SEQUENCE</scope>
    <source>
        <strain evidence="4">DA-C8</strain>
    </source>
</reference>
<dbReference type="InterPro" id="IPR036291">
    <property type="entry name" value="NAD(P)-bd_dom_sf"/>
</dbReference>
<dbReference type="Gene3D" id="3.40.50.720">
    <property type="entry name" value="NAD(P)-binding Rossmann-like Domain"/>
    <property type="match status" value="1"/>
</dbReference>
<keyword evidence="5" id="KW-1185">Reference proteome</keyword>
<dbReference type="GO" id="GO:0000166">
    <property type="term" value="F:nucleotide binding"/>
    <property type="evidence" value="ECO:0007669"/>
    <property type="project" value="InterPro"/>
</dbReference>
<dbReference type="PANTHER" id="PTHR43249">
    <property type="entry name" value="UDP-N-ACETYL-2-AMINO-2-DEOXY-D-GLUCURONATE OXIDASE"/>
    <property type="match status" value="1"/>
</dbReference>
<dbReference type="Pfam" id="PF01408">
    <property type="entry name" value="GFO_IDH_MocA"/>
    <property type="match status" value="1"/>
</dbReference>
<dbReference type="Pfam" id="PF22725">
    <property type="entry name" value="GFO_IDH_MocA_C3"/>
    <property type="match status" value="1"/>
</dbReference>
<proteinExistence type="predicted"/>